<feature type="domain" description="VOC" evidence="16">
    <location>
        <begin position="165"/>
        <end position="284"/>
    </location>
</feature>
<dbReference type="EC" id="1.13.11.2" evidence="5"/>
<evidence type="ECO:0000256" key="9">
    <source>
        <dbReference type="ARBA" id="ARBA00022797"/>
    </source>
</evidence>
<dbReference type="InterPro" id="IPR029068">
    <property type="entry name" value="Glyas_Bleomycin-R_OHBP_Dase"/>
</dbReference>
<evidence type="ECO:0000256" key="15">
    <source>
        <dbReference type="RuleBase" id="RU000683"/>
    </source>
</evidence>
<dbReference type="PROSITE" id="PS00082">
    <property type="entry name" value="EXTRADIOL_DIOXYGENAS"/>
    <property type="match status" value="1"/>
</dbReference>
<dbReference type="eggNOG" id="COG0346">
    <property type="taxonomic scope" value="Bacteria"/>
</dbReference>
<sequence>MILRNCTENLKQGGCENMGVIRLGRVELRVMDLEKSVDYYTRIIGLEETGRDEERVYLKAWDEYDHHSVILQQADSAGMDHFGFKVKRLEDLDELEKKAEYFGVFTNRLSYGTRLGEGQAVRLELPTGHFVELYHEIEHLGTPMGTLNPHPFPEPEILRGIAPHRLDHVLLTGDDIEAVTRFFIDILDFRQSEKIMTVDGEMMIGSFLFKTNTAHDVAFIKGPDAKLHHAAFFVDNWYDVLKAADILTRNEVPIEVTPTRHGISRGETIYFFDPSGNRNEAFASGYMTYADFPTITWTEDKIGQGIFYHRRALIESFQKALT</sequence>
<evidence type="ECO:0000256" key="12">
    <source>
        <dbReference type="ARBA" id="ARBA00023004"/>
    </source>
</evidence>
<comment type="catalytic activity">
    <reaction evidence="1">
        <text>catechol + O2 = (2Z,4E)-2-hydroxy-6-oxohexa-2,4-dienoate + H(+)</text>
        <dbReference type="Rhea" id="RHEA:17337"/>
        <dbReference type="ChEBI" id="CHEBI:15378"/>
        <dbReference type="ChEBI" id="CHEBI:15379"/>
        <dbReference type="ChEBI" id="CHEBI:18135"/>
        <dbReference type="ChEBI" id="CHEBI:71198"/>
        <dbReference type="EC" id="1.13.11.2"/>
    </reaction>
</comment>
<evidence type="ECO:0000256" key="10">
    <source>
        <dbReference type="ARBA" id="ARBA00022964"/>
    </source>
</evidence>
<dbReference type="InterPro" id="IPR004360">
    <property type="entry name" value="Glyas_Fos-R_dOase_dom"/>
</dbReference>
<evidence type="ECO:0000256" key="3">
    <source>
        <dbReference type="ARBA" id="ARBA00008784"/>
    </source>
</evidence>
<keyword evidence="11 15" id="KW-0560">Oxidoreductase</keyword>
<dbReference type="Proteomes" id="UP000016511">
    <property type="component" value="Unassembled WGS sequence"/>
</dbReference>
<gene>
    <name evidence="17" type="ORF">HMPREF0083_01478</name>
</gene>
<dbReference type="EMBL" id="AWSJ01000093">
    <property type="protein sequence ID" value="ERI10442.1"/>
    <property type="molecule type" value="Genomic_DNA"/>
</dbReference>
<dbReference type="Pfam" id="PF00903">
    <property type="entry name" value="Glyoxalase"/>
    <property type="match status" value="1"/>
</dbReference>
<comment type="subunit">
    <text evidence="4">Homotetramer.</text>
</comment>
<evidence type="ECO:0000256" key="1">
    <source>
        <dbReference type="ARBA" id="ARBA00000163"/>
    </source>
</evidence>
<evidence type="ECO:0000256" key="2">
    <source>
        <dbReference type="ARBA" id="ARBA00001954"/>
    </source>
</evidence>
<dbReference type="PROSITE" id="PS51819">
    <property type="entry name" value="VOC"/>
    <property type="match status" value="2"/>
</dbReference>
<protein>
    <recommendedName>
        <fullName evidence="6">Metapyrocatechase</fullName>
        <ecNumber evidence="5">1.13.11.2</ecNumber>
    </recommendedName>
    <alternativeName>
        <fullName evidence="14">CatO2ase</fullName>
    </alternativeName>
    <alternativeName>
        <fullName evidence="13">Catechol 2,3-dioxygenase</fullName>
    </alternativeName>
</protein>
<evidence type="ECO:0000256" key="4">
    <source>
        <dbReference type="ARBA" id="ARBA00011881"/>
    </source>
</evidence>
<name>U1YEC2_ANEAE</name>
<dbReference type="Pfam" id="PF22247">
    <property type="entry name" value="Diox-like_N"/>
    <property type="match status" value="1"/>
</dbReference>
<dbReference type="InterPro" id="IPR054560">
    <property type="entry name" value="XylE-like_N"/>
</dbReference>
<proteinExistence type="inferred from homology"/>
<keyword evidence="9 15" id="KW-0058">Aromatic hydrocarbons catabolism</keyword>
<dbReference type="GO" id="GO:0018577">
    <property type="term" value="F:catechol 2,3-dioxygenase activity"/>
    <property type="evidence" value="ECO:0007669"/>
    <property type="project" value="UniProtKB-EC"/>
</dbReference>
<comment type="caution">
    <text evidence="17">The sequence shown here is derived from an EMBL/GenBank/DDBJ whole genome shotgun (WGS) entry which is preliminary data.</text>
</comment>
<dbReference type="HOGENOM" id="CLU_052361_3_0_9"/>
<keyword evidence="12 15" id="KW-0408">Iron</keyword>
<evidence type="ECO:0000313" key="17">
    <source>
        <dbReference type="EMBL" id="ERI10442.1"/>
    </source>
</evidence>
<evidence type="ECO:0000256" key="11">
    <source>
        <dbReference type="ARBA" id="ARBA00023002"/>
    </source>
</evidence>
<dbReference type="InterPro" id="IPR037523">
    <property type="entry name" value="VOC_core"/>
</dbReference>
<dbReference type="PATRIC" id="fig|649747.3.peg.1344"/>
<dbReference type="NCBIfam" id="TIGR03211">
    <property type="entry name" value="catechol_2_3"/>
    <property type="match status" value="1"/>
</dbReference>
<dbReference type="GO" id="GO:0008198">
    <property type="term" value="F:ferrous iron binding"/>
    <property type="evidence" value="ECO:0007669"/>
    <property type="project" value="InterPro"/>
</dbReference>
<dbReference type="STRING" id="649747.HMPREF0083_01478"/>
<evidence type="ECO:0000256" key="8">
    <source>
        <dbReference type="ARBA" id="ARBA00022737"/>
    </source>
</evidence>
<keyword evidence="10 15" id="KW-0223">Dioxygenase</keyword>
<evidence type="ECO:0000256" key="6">
    <source>
        <dbReference type="ARBA" id="ARBA00022190"/>
    </source>
</evidence>
<evidence type="ECO:0000256" key="14">
    <source>
        <dbReference type="ARBA" id="ARBA00031146"/>
    </source>
</evidence>
<organism evidence="17 18">
    <name type="scientific">Aneurinibacillus aneurinilyticus ATCC 12856</name>
    <dbReference type="NCBI Taxonomy" id="649747"/>
    <lineage>
        <taxon>Bacteria</taxon>
        <taxon>Bacillati</taxon>
        <taxon>Bacillota</taxon>
        <taxon>Bacilli</taxon>
        <taxon>Bacillales</taxon>
        <taxon>Paenibacillaceae</taxon>
        <taxon>Aneurinibacillus group</taxon>
        <taxon>Aneurinibacillus</taxon>
    </lineage>
</organism>
<accession>U1YEC2</accession>
<dbReference type="PANTHER" id="PTHR21366">
    <property type="entry name" value="GLYOXALASE FAMILY PROTEIN"/>
    <property type="match status" value="1"/>
</dbReference>
<evidence type="ECO:0000256" key="13">
    <source>
        <dbReference type="ARBA" id="ARBA00030369"/>
    </source>
</evidence>
<feature type="domain" description="VOC" evidence="16">
    <location>
        <begin position="22"/>
        <end position="136"/>
    </location>
</feature>
<evidence type="ECO:0000313" key="18">
    <source>
        <dbReference type="Proteomes" id="UP000016511"/>
    </source>
</evidence>
<keyword evidence="8" id="KW-0677">Repeat</keyword>
<dbReference type="InterPro" id="IPR000486">
    <property type="entry name" value="Xdiol_ring_cleave_dOase_1/2"/>
</dbReference>
<evidence type="ECO:0000256" key="7">
    <source>
        <dbReference type="ARBA" id="ARBA00022723"/>
    </source>
</evidence>
<evidence type="ECO:0000256" key="5">
    <source>
        <dbReference type="ARBA" id="ARBA00013117"/>
    </source>
</evidence>
<dbReference type="SUPFAM" id="SSF54593">
    <property type="entry name" value="Glyoxalase/Bleomycin resistance protein/Dihydroxybiphenyl dioxygenase"/>
    <property type="match status" value="1"/>
</dbReference>
<evidence type="ECO:0000259" key="16">
    <source>
        <dbReference type="PROSITE" id="PS51819"/>
    </source>
</evidence>
<comment type="similarity">
    <text evidence="3 15">Belongs to the extradiol ring-cleavage dioxygenase family.</text>
</comment>
<dbReference type="AlphaFoldDB" id="U1YEC2"/>
<comment type="cofactor">
    <cofactor evidence="2 15">
        <name>Fe(2+)</name>
        <dbReference type="ChEBI" id="CHEBI:29033"/>
    </cofactor>
</comment>
<keyword evidence="18" id="KW-1185">Reference proteome</keyword>
<reference evidence="17 18" key="1">
    <citation type="submission" date="2013-08" db="EMBL/GenBank/DDBJ databases">
        <authorList>
            <person name="Weinstock G."/>
            <person name="Sodergren E."/>
            <person name="Wylie T."/>
            <person name="Fulton L."/>
            <person name="Fulton R."/>
            <person name="Fronick C."/>
            <person name="O'Laughlin M."/>
            <person name="Godfrey J."/>
            <person name="Miner T."/>
            <person name="Herter B."/>
            <person name="Appelbaum E."/>
            <person name="Cordes M."/>
            <person name="Lek S."/>
            <person name="Wollam A."/>
            <person name="Pepin K.H."/>
            <person name="Palsikar V.B."/>
            <person name="Mitreva M."/>
            <person name="Wilson R.K."/>
        </authorList>
    </citation>
    <scope>NUCLEOTIDE SEQUENCE [LARGE SCALE GENOMIC DNA]</scope>
    <source>
        <strain evidence="17 18">ATCC 12856</strain>
    </source>
</reference>
<dbReference type="Gene3D" id="3.10.180.10">
    <property type="entry name" value="2,3-Dihydroxybiphenyl 1,2-Dioxygenase, domain 1"/>
    <property type="match status" value="2"/>
</dbReference>
<dbReference type="InterPro" id="IPR017624">
    <property type="entry name" value="Catechol_2-3_dOase"/>
</dbReference>
<keyword evidence="7" id="KW-0479">Metal-binding</keyword>
<dbReference type="InterPro" id="IPR050383">
    <property type="entry name" value="GlyoxalaseI/FosfomycinResist"/>
</dbReference>